<dbReference type="EMBL" id="GL883901">
    <property type="protein sequence ID" value="EGI16598.1"/>
    <property type="molecule type" value="Genomic_DNA"/>
</dbReference>
<dbReference type="AlphaFoldDB" id="F4SV02"/>
<evidence type="ECO:0000313" key="2">
    <source>
        <dbReference type="Proteomes" id="UP000004710"/>
    </source>
</evidence>
<name>F4SV02_ECOLX</name>
<reference evidence="1 2" key="1">
    <citation type="submission" date="2010-01" db="EMBL/GenBank/DDBJ databases">
        <title>The Genome Sequence of Escherichia coli M605.</title>
        <authorList>
            <consortium name="The Broad Institute Genome Sequencing Platform"/>
            <consortium name="The Broad Institute Genome Sequencing Center for Infectious Disease"/>
            <person name="Feldgarden M."/>
            <person name="Gordon D.M."/>
            <person name="Johnson J.R."/>
            <person name="Johnston B.D."/>
            <person name="Young S."/>
            <person name="Zeng Q."/>
            <person name="Koehrsen M."/>
            <person name="Alvarado L."/>
            <person name="Berlin A.M."/>
            <person name="Borenstein D."/>
            <person name="Chapman S.B."/>
            <person name="Chen Z."/>
            <person name="Engels R."/>
            <person name="Freedman E."/>
            <person name="Gellesch M."/>
            <person name="Goldberg J."/>
            <person name="Griggs A."/>
            <person name="Gujja S."/>
            <person name="Heilman E.R."/>
            <person name="Heiman D.I."/>
            <person name="Hepburn T.A."/>
            <person name="Howarth C."/>
            <person name="Jen D."/>
            <person name="Larson L."/>
            <person name="Lewis B."/>
            <person name="Mehta T."/>
            <person name="Park D."/>
            <person name="Pearson M."/>
            <person name="Richards J."/>
            <person name="Roberts A."/>
            <person name="Saif S."/>
            <person name="Shea T.D."/>
            <person name="Shenoy N."/>
            <person name="Sisk P."/>
            <person name="Stolte C."/>
            <person name="Sykes S.N."/>
            <person name="Walk T."/>
            <person name="White J."/>
            <person name="Yandava C."/>
            <person name="Haas B."/>
            <person name="Henn M.R."/>
            <person name="Nusbaum C."/>
            <person name="Birren B."/>
        </authorList>
    </citation>
    <scope>NUCLEOTIDE SEQUENCE [LARGE SCALE GENOMIC DNA]</scope>
    <source>
        <strain evidence="1 2">M605</strain>
    </source>
</reference>
<organism evidence="1 2">
    <name type="scientific">Escherichia coli M605</name>
    <dbReference type="NCBI Taxonomy" id="656417"/>
    <lineage>
        <taxon>Bacteria</taxon>
        <taxon>Pseudomonadati</taxon>
        <taxon>Pseudomonadota</taxon>
        <taxon>Gammaproteobacteria</taxon>
        <taxon>Enterobacterales</taxon>
        <taxon>Enterobacteriaceae</taxon>
        <taxon>Escherichia</taxon>
    </lineage>
</organism>
<gene>
    <name evidence="1" type="ORF">ECIG_00102</name>
</gene>
<sequence>MPRCLITVENNHEASRNIWAISVLFAGKPV</sequence>
<dbReference type="HOGENOM" id="CLU_3403517_0_0_6"/>
<evidence type="ECO:0000313" key="1">
    <source>
        <dbReference type="EMBL" id="EGI16598.1"/>
    </source>
</evidence>
<protein>
    <submittedName>
        <fullName evidence="1">Prophage DLP12 integrase</fullName>
    </submittedName>
</protein>
<proteinExistence type="predicted"/>
<dbReference type="Proteomes" id="UP000004710">
    <property type="component" value="Unassembled WGS sequence"/>
</dbReference>
<accession>F4SV02</accession>